<gene>
    <name evidence="2" type="ORF">DNHGIG_38840</name>
</gene>
<proteinExistence type="inferred from homology"/>
<keyword evidence="3" id="KW-1185">Reference proteome</keyword>
<comment type="similarity">
    <text evidence="1">Belongs to the asp23 family.</text>
</comment>
<sequence>MKVYALIGESGTGKSHHALQIARERGIRAIIDDGLFIVDGQYAAGYSGKYELTKMASVKRAIFLNDEHAKEVRAAIENHHIDKILVLGISDKMVDRIAAALSLPSVSERIYIEDIASENDIEIARKFRSAGNHAIPLPRIQVEEAGLGKWIRDVRAILTEGSRKRKQKPFEMTIVHPRFAQGGIFIHDRVFKAIVARIVRAHPYVVKHVSTEVDAKMGLHVMIHLIVRYDKRVYDMMTSLAKQIQKEVRNISGLPQIEVHIHIEDLA</sequence>
<reference evidence="2" key="1">
    <citation type="journal article" date="2023" name="Int. J. Syst. Evol. Microbiol.">
        <title>Collibacillus ludicampi gen. nov., sp. nov., a new soil bacterium of the family Alicyclobacillaceae.</title>
        <authorList>
            <person name="Jojima T."/>
            <person name="Ioku Y."/>
            <person name="Fukuta Y."/>
            <person name="Shirasaka N."/>
            <person name="Matsumura Y."/>
            <person name="Mori M."/>
        </authorList>
    </citation>
    <scope>NUCLEOTIDE SEQUENCE</scope>
    <source>
        <strain evidence="2">TP075</strain>
    </source>
</reference>
<dbReference type="InterPro" id="IPR005531">
    <property type="entry name" value="Asp23"/>
</dbReference>
<dbReference type="EMBL" id="BOQE01000001">
    <property type="protein sequence ID" value="GIM48335.1"/>
    <property type="molecule type" value="Genomic_DNA"/>
</dbReference>
<organism evidence="2 3">
    <name type="scientific">Collibacillus ludicampi</name>
    <dbReference type="NCBI Taxonomy" id="2771369"/>
    <lineage>
        <taxon>Bacteria</taxon>
        <taxon>Bacillati</taxon>
        <taxon>Bacillota</taxon>
        <taxon>Bacilli</taxon>
        <taxon>Bacillales</taxon>
        <taxon>Alicyclobacillaceae</taxon>
        <taxon>Collibacillus</taxon>
    </lineage>
</organism>
<protein>
    <recommendedName>
        <fullName evidence="4">Asp23/Gls24 family envelope stress response protein</fullName>
    </recommendedName>
</protein>
<dbReference type="Pfam" id="PF03780">
    <property type="entry name" value="Asp23"/>
    <property type="match status" value="1"/>
</dbReference>
<evidence type="ECO:0000313" key="2">
    <source>
        <dbReference type="EMBL" id="GIM48335.1"/>
    </source>
</evidence>
<evidence type="ECO:0000313" key="3">
    <source>
        <dbReference type="Proteomes" id="UP001057291"/>
    </source>
</evidence>
<name>A0AAV4LKF1_9BACL</name>
<comment type="caution">
    <text evidence="2">The sequence shown here is derived from an EMBL/GenBank/DDBJ whole genome shotgun (WGS) entry which is preliminary data.</text>
</comment>
<accession>A0AAV4LKF1</accession>
<dbReference type="AlphaFoldDB" id="A0AAV4LKF1"/>
<dbReference type="Proteomes" id="UP001057291">
    <property type="component" value="Unassembled WGS sequence"/>
</dbReference>
<evidence type="ECO:0008006" key="4">
    <source>
        <dbReference type="Google" id="ProtNLM"/>
    </source>
</evidence>
<evidence type="ECO:0000256" key="1">
    <source>
        <dbReference type="ARBA" id="ARBA00005721"/>
    </source>
</evidence>
<dbReference type="RefSeq" id="WP_282201222.1">
    <property type="nucleotide sequence ID" value="NZ_BOQE01000001.1"/>
</dbReference>